<feature type="signal peptide" evidence="9">
    <location>
        <begin position="1"/>
        <end position="19"/>
    </location>
</feature>
<dbReference type="HOGENOM" id="CLU_031804_0_0_1"/>
<dbReference type="RefSeq" id="XP_009066730.1">
    <property type="nucleotide sequence ID" value="XM_009068482.1"/>
</dbReference>
<evidence type="ECO:0000313" key="12">
    <source>
        <dbReference type="EMBL" id="ESO82537.1"/>
    </source>
</evidence>
<evidence type="ECO:0000256" key="9">
    <source>
        <dbReference type="RuleBase" id="RU361142"/>
    </source>
</evidence>
<dbReference type="STRING" id="225164.V3ZEM0"/>
<evidence type="ECO:0000256" key="4">
    <source>
        <dbReference type="ARBA" id="ARBA00013350"/>
    </source>
</evidence>
<comment type="subunit">
    <text evidence="9">Component of the oligosaccharyltransferase (OST) complex.</text>
</comment>
<dbReference type="Pfam" id="PF23358">
    <property type="entry name" value="OST48_MD"/>
    <property type="match status" value="1"/>
</dbReference>
<evidence type="ECO:0000256" key="6">
    <source>
        <dbReference type="ARBA" id="ARBA00022824"/>
    </source>
</evidence>
<keyword evidence="9" id="KW-0732">Signal</keyword>
<keyword evidence="6 9" id="KW-0256">Endoplasmic reticulum</keyword>
<proteinExistence type="inferred from homology"/>
<keyword evidence="8 9" id="KW-0472">Membrane</keyword>
<dbReference type="OMA" id="AHDEYPR"/>
<dbReference type="GeneID" id="20245273"/>
<dbReference type="GO" id="GO:0008250">
    <property type="term" value="C:oligosaccharyltransferase complex"/>
    <property type="evidence" value="ECO:0007669"/>
    <property type="project" value="TreeGrafter"/>
</dbReference>
<name>V3ZEM0_LOTGI</name>
<comment type="subcellular location">
    <subcellularLocation>
        <location evidence="1 9">Endoplasmic reticulum membrane</location>
        <topology evidence="1 9">Single-pass type I membrane protein</topology>
    </subcellularLocation>
</comment>
<keyword evidence="5 9" id="KW-0812">Transmembrane</keyword>
<evidence type="ECO:0000256" key="8">
    <source>
        <dbReference type="ARBA" id="ARBA00023136"/>
    </source>
</evidence>
<dbReference type="PANTHER" id="PTHR10830:SF0">
    <property type="entry name" value="DOLICHYL-DIPHOSPHOOLIGOSACCHARIDE--PROTEIN GLYCOSYLTRANSFERASE 48 KDA SUBUNIT"/>
    <property type="match status" value="1"/>
</dbReference>
<accession>V3ZEM0</accession>
<dbReference type="CTD" id="20245273"/>
<evidence type="ECO:0000256" key="7">
    <source>
        <dbReference type="ARBA" id="ARBA00022989"/>
    </source>
</evidence>
<keyword evidence="7 9" id="KW-1133">Transmembrane helix</keyword>
<dbReference type="GO" id="GO:0018279">
    <property type="term" value="P:protein N-linked glycosylation via asparagine"/>
    <property type="evidence" value="ECO:0007669"/>
    <property type="project" value="UniProtKB-UniRule"/>
</dbReference>
<dbReference type="PANTHER" id="PTHR10830">
    <property type="entry name" value="DOLICHYL-DIPHOSPHOOLIGOSACCHARIDE--PROTEIN GLYCOSYLTRANSFERASE 48 KDA SUBUNIT"/>
    <property type="match status" value="1"/>
</dbReference>
<evidence type="ECO:0000256" key="1">
    <source>
        <dbReference type="ARBA" id="ARBA00004115"/>
    </source>
</evidence>
<feature type="domain" description="OST48 N-terminal" evidence="10">
    <location>
        <begin position="24"/>
        <end position="276"/>
    </location>
</feature>
<sequence>MDATRLAGFIALMFLGVYAQSGKRTLILVDNWSIRETHSTFFRSLRDQGFDLTFKTADDGNLALVKFGEFLYENLVIFSPSVEDFGGNVDVAAITNFIDGGGNVLVAGSSSLGDPIRELATECGVEFDEENTAVIDHLHYDFNDEGKHTLIVSETENLLDAPMIVGQKPSAPFLFRGVGMVADPDNPLVMGVLHASSTSYSYNPDEKISEFPHAVGKNTLLISALQARNNARVVFVGSIDFFSDQFMQASVQNALNGKKYEKSGNQDLAYSLSQWVFKQKGVLRVGEVKHHLKGEKTPPAAYTVLDQVEYSIQIDEYSNGEWKPFQGKDVQLEFVRIDPFVRTTLKQKNGLLHVSFKLPDVYGVYQFRVDYNRIGYTRLFSTTQVSVHPLKHTQYERFIPSAYPYYISCFSMMFGVVIFSIVFLHYKEDTKDKKE</sequence>
<evidence type="ECO:0000256" key="2">
    <source>
        <dbReference type="ARBA" id="ARBA00004922"/>
    </source>
</evidence>
<evidence type="ECO:0000259" key="11">
    <source>
        <dbReference type="Pfam" id="PF23358"/>
    </source>
</evidence>
<dbReference type="OrthoDB" id="29105at2759"/>
<comment type="pathway">
    <text evidence="2 9">Protein modification; protein glycosylation.</text>
</comment>
<protein>
    <recommendedName>
        <fullName evidence="4 9">Dolichyl-diphosphooligosaccharide--protein glycosyltransferase 48 kDa subunit</fullName>
        <shortName evidence="9">Oligosaccharyl transferase 48 kDa subunit</shortName>
    </recommendedName>
</protein>
<dbReference type="EMBL" id="KB203855">
    <property type="protein sequence ID" value="ESO82537.1"/>
    <property type="molecule type" value="Genomic_DNA"/>
</dbReference>
<feature type="transmembrane region" description="Helical" evidence="9">
    <location>
        <begin position="403"/>
        <end position="426"/>
    </location>
</feature>
<dbReference type="KEGG" id="lgi:LOTGIDRAFT_197848"/>
<dbReference type="UniPathway" id="UPA00378"/>
<dbReference type="Proteomes" id="UP000030746">
    <property type="component" value="Unassembled WGS sequence"/>
</dbReference>
<dbReference type="InterPro" id="IPR005013">
    <property type="entry name" value="DDOST_48_kDa_subunit"/>
</dbReference>
<evidence type="ECO:0000259" key="10">
    <source>
        <dbReference type="Pfam" id="PF03345"/>
    </source>
</evidence>
<keyword evidence="13" id="KW-1185">Reference proteome</keyword>
<dbReference type="InterPro" id="IPR055459">
    <property type="entry name" value="OST48_MD"/>
</dbReference>
<comment type="similarity">
    <text evidence="3 9">Belongs to the DDOST 48 kDa subunit family.</text>
</comment>
<comment type="function">
    <text evidence="9">Subunit of the oligosaccharyl transferase (OST) complex that catalyzes the initial transfer of a defined glycan (Glc(3)Man(9)GlcNAc(2) in eukaryotes) from the lipid carrier dolichol-pyrophosphate to an asparagine residue within an Asn-X-Ser/Thr consensus motif in nascent polypeptide chains, the first step in protein N-glycosylation. N-glycosylation occurs cotranslationally and the complex associates with the Sec61 complex at the channel-forming translocon complex that mediates protein translocation across the endoplasmic reticulum (ER).</text>
</comment>
<feature type="chain" id="PRO_5005148346" description="Dolichyl-diphosphooligosaccharide--protein glycosyltransferase 48 kDa subunit" evidence="9">
    <location>
        <begin position="20"/>
        <end position="435"/>
    </location>
</feature>
<dbReference type="InterPro" id="IPR055457">
    <property type="entry name" value="OST48_N"/>
</dbReference>
<reference evidence="12 13" key="1">
    <citation type="journal article" date="2013" name="Nature">
        <title>Insights into bilaterian evolution from three spiralian genomes.</title>
        <authorList>
            <person name="Simakov O."/>
            <person name="Marletaz F."/>
            <person name="Cho S.J."/>
            <person name="Edsinger-Gonzales E."/>
            <person name="Havlak P."/>
            <person name="Hellsten U."/>
            <person name="Kuo D.H."/>
            <person name="Larsson T."/>
            <person name="Lv J."/>
            <person name="Arendt D."/>
            <person name="Savage R."/>
            <person name="Osoegawa K."/>
            <person name="de Jong P."/>
            <person name="Grimwood J."/>
            <person name="Chapman J.A."/>
            <person name="Shapiro H."/>
            <person name="Aerts A."/>
            <person name="Otillar R.P."/>
            <person name="Terry A.Y."/>
            <person name="Boore J.L."/>
            <person name="Grigoriev I.V."/>
            <person name="Lindberg D.R."/>
            <person name="Seaver E.C."/>
            <person name="Weisblat D.A."/>
            <person name="Putnam N.H."/>
            <person name="Rokhsar D.S."/>
        </authorList>
    </citation>
    <scope>NUCLEOTIDE SEQUENCE [LARGE SCALE GENOMIC DNA]</scope>
</reference>
<organism evidence="12 13">
    <name type="scientific">Lottia gigantea</name>
    <name type="common">Giant owl limpet</name>
    <dbReference type="NCBI Taxonomy" id="225164"/>
    <lineage>
        <taxon>Eukaryota</taxon>
        <taxon>Metazoa</taxon>
        <taxon>Spiralia</taxon>
        <taxon>Lophotrochozoa</taxon>
        <taxon>Mollusca</taxon>
        <taxon>Gastropoda</taxon>
        <taxon>Patellogastropoda</taxon>
        <taxon>Lottioidea</taxon>
        <taxon>Lottiidae</taxon>
        <taxon>Lottia</taxon>
    </lineage>
</organism>
<dbReference type="AlphaFoldDB" id="V3ZEM0"/>
<evidence type="ECO:0000256" key="5">
    <source>
        <dbReference type="ARBA" id="ARBA00022692"/>
    </source>
</evidence>
<evidence type="ECO:0000256" key="3">
    <source>
        <dbReference type="ARBA" id="ARBA00008743"/>
    </source>
</evidence>
<gene>
    <name evidence="12" type="ORF">LOTGIDRAFT_197848</name>
</gene>
<evidence type="ECO:0000313" key="13">
    <source>
        <dbReference type="Proteomes" id="UP000030746"/>
    </source>
</evidence>
<dbReference type="Pfam" id="PF03345">
    <property type="entry name" value="OST48_N"/>
    <property type="match status" value="1"/>
</dbReference>
<feature type="domain" description="OST48 middle" evidence="11">
    <location>
        <begin position="290"/>
        <end position="426"/>
    </location>
</feature>